<dbReference type="OrthoDB" id="9805228at2"/>
<keyword evidence="4" id="KW-1185">Reference proteome</keyword>
<protein>
    <submittedName>
        <fullName evidence="3">Activator of Hsp90 ATPase-like protein</fullName>
    </submittedName>
</protein>
<reference evidence="3 4" key="1">
    <citation type="journal article" date="2012" name="J. Bacteriol.">
        <title>Genome Sequence of Nitratireductor pacificus Type Strain pht-3B.</title>
        <authorList>
            <person name="Lai Q."/>
            <person name="Li G."/>
            <person name="Shao Z."/>
        </authorList>
    </citation>
    <scope>NUCLEOTIDE SEQUENCE [LARGE SCALE GENOMIC DNA]</scope>
    <source>
        <strain evidence="4">pht-3B</strain>
    </source>
</reference>
<dbReference type="RefSeq" id="WP_008593219.1">
    <property type="nucleotide sequence ID" value="NZ_AMRM01000001.1"/>
</dbReference>
<evidence type="ECO:0000259" key="2">
    <source>
        <dbReference type="Pfam" id="PF08327"/>
    </source>
</evidence>
<dbReference type="STRING" id="391937.NA2_01100"/>
<dbReference type="InterPro" id="IPR013538">
    <property type="entry name" value="ASHA1/2-like_C"/>
</dbReference>
<comment type="caution">
    <text evidence="3">The sequence shown here is derived from an EMBL/GenBank/DDBJ whole genome shotgun (WGS) entry which is preliminary data.</text>
</comment>
<evidence type="ECO:0000256" key="1">
    <source>
        <dbReference type="ARBA" id="ARBA00006817"/>
    </source>
</evidence>
<feature type="domain" description="Activator of Hsp90 ATPase homologue 1/2-like C-terminal" evidence="2">
    <location>
        <begin position="22"/>
        <end position="158"/>
    </location>
</feature>
<dbReference type="InterPro" id="IPR023393">
    <property type="entry name" value="START-like_dom_sf"/>
</dbReference>
<dbReference type="eggNOG" id="COG3832">
    <property type="taxonomic scope" value="Bacteria"/>
</dbReference>
<dbReference type="EMBL" id="AMRM01000001">
    <property type="protein sequence ID" value="EKF20932.1"/>
    <property type="molecule type" value="Genomic_DNA"/>
</dbReference>
<organism evidence="3 4">
    <name type="scientific">Nitratireductor pacificus pht-3B</name>
    <dbReference type="NCBI Taxonomy" id="391937"/>
    <lineage>
        <taxon>Bacteria</taxon>
        <taxon>Pseudomonadati</taxon>
        <taxon>Pseudomonadota</taxon>
        <taxon>Alphaproteobacteria</taxon>
        <taxon>Hyphomicrobiales</taxon>
        <taxon>Phyllobacteriaceae</taxon>
        <taxon>Nitratireductor</taxon>
    </lineage>
</organism>
<comment type="similarity">
    <text evidence="1">Belongs to the AHA1 family.</text>
</comment>
<dbReference type="AlphaFoldDB" id="K2MU48"/>
<evidence type="ECO:0000313" key="4">
    <source>
        <dbReference type="Proteomes" id="UP000006786"/>
    </source>
</evidence>
<sequence length="161" mass="17989">MATPIDIKPATDRELVLGRIIDAPRKNVFRAWTDAEILKKWFVPAPWTIGKAEIDVRPGGGSLIVMKDPEGNEYPNAGVYLDVVENEKIVFTDAFTSAWQPSEKPFFTGIITFEDAGDGKTRYVARALHWTKEDLEAHEKMGFHEGWGQCADQLEAVAAKL</sequence>
<dbReference type="PATRIC" id="fig|391937.3.peg.228"/>
<accession>K2MU48</accession>
<dbReference type="SUPFAM" id="SSF55961">
    <property type="entry name" value="Bet v1-like"/>
    <property type="match status" value="1"/>
</dbReference>
<dbReference type="Gene3D" id="3.30.530.20">
    <property type="match status" value="1"/>
</dbReference>
<proteinExistence type="inferred from homology"/>
<gene>
    <name evidence="3" type="ORF">NA2_01100</name>
</gene>
<dbReference type="Proteomes" id="UP000006786">
    <property type="component" value="Unassembled WGS sequence"/>
</dbReference>
<name>K2MU48_9HYPH</name>
<dbReference type="CDD" id="cd08896">
    <property type="entry name" value="SRPBCC_CalC_Aha1-like_3"/>
    <property type="match status" value="1"/>
</dbReference>
<evidence type="ECO:0000313" key="3">
    <source>
        <dbReference type="EMBL" id="EKF20932.1"/>
    </source>
</evidence>
<dbReference type="Pfam" id="PF08327">
    <property type="entry name" value="AHSA1"/>
    <property type="match status" value="1"/>
</dbReference>